<dbReference type="Proteomes" id="UP000032309">
    <property type="component" value="Unassembled WGS sequence"/>
</dbReference>
<reference evidence="2" key="1">
    <citation type="journal article" date="2015" name="Genome Announc.">
        <title>Draft Genome Sequence of an Anaerobic Ammonium-Oxidizing Bacterium, "Candidatus Brocadia sinica".</title>
        <authorList>
            <person name="Oshiki M."/>
            <person name="Shinyako-Hata K."/>
            <person name="Satoh H."/>
            <person name="Okabe S."/>
        </authorList>
    </citation>
    <scope>NUCLEOTIDE SEQUENCE [LARGE SCALE GENOMIC DNA]</scope>
    <source>
        <strain evidence="2">JPN1</strain>
    </source>
</reference>
<evidence type="ECO:0000313" key="2">
    <source>
        <dbReference type="Proteomes" id="UP000032309"/>
    </source>
</evidence>
<gene>
    <name evidence="1" type="ORF">BROSI_A2748</name>
</gene>
<dbReference type="InterPro" id="IPR013406">
    <property type="entry name" value="CHP02574_addiction_mod"/>
</dbReference>
<proteinExistence type="predicted"/>
<sequence length="76" mass="8645">MVKNIDDIIDSILALPANSRAYLAELLLESLDFEEDFPISEEWMKEIKKRCQELDEGKVELISGNEGLAGLQKKYS</sequence>
<organism evidence="1 2">
    <name type="scientific">Candidatus Brocadia sinica JPN1</name>
    <dbReference type="NCBI Taxonomy" id="1197129"/>
    <lineage>
        <taxon>Bacteria</taxon>
        <taxon>Pseudomonadati</taxon>
        <taxon>Planctomycetota</taxon>
        <taxon>Candidatus Brocadiia</taxon>
        <taxon>Candidatus Brocadiales</taxon>
        <taxon>Candidatus Brocadiaceae</taxon>
        <taxon>Candidatus Brocadia</taxon>
    </lineage>
</organism>
<dbReference type="Pfam" id="PF09720">
    <property type="entry name" value="Unstab_antitox"/>
    <property type="match status" value="1"/>
</dbReference>
<dbReference type="RefSeq" id="WP_052564257.1">
    <property type="nucleotide sequence ID" value="NZ_BAFN01000001.1"/>
</dbReference>
<comment type="caution">
    <text evidence="1">The sequence shown here is derived from an EMBL/GenBank/DDBJ whole genome shotgun (WGS) entry which is preliminary data.</text>
</comment>
<keyword evidence="2" id="KW-1185">Reference proteome</keyword>
<evidence type="ECO:0008006" key="3">
    <source>
        <dbReference type="Google" id="ProtNLM"/>
    </source>
</evidence>
<accession>A0ABQ0K0G9</accession>
<name>A0ABQ0K0G9_9BACT</name>
<dbReference type="EMBL" id="BAFN01000001">
    <property type="protein sequence ID" value="GAN34212.1"/>
    <property type="molecule type" value="Genomic_DNA"/>
</dbReference>
<evidence type="ECO:0000313" key="1">
    <source>
        <dbReference type="EMBL" id="GAN34212.1"/>
    </source>
</evidence>
<protein>
    <recommendedName>
        <fullName evidence="3">Addiction module component</fullName>
    </recommendedName>
</protein>